<dbReference type="InterPro" id="IPR008278">
    <property type="entry name" value="4-PPantetheinyl_Trfase_dom"/>
</dbReference>
<dbReference type="InterPro" id="IPR037143">
    <property type="entry name" value="4-PPantetheinyl_Trfase_dom_sf"/>
</dbReference>
<dbReference type="Pfam" id="PF01648">
    <property type="entry name" value="ACPS"/>
    <property type="match status" value="1"/>
</dbReference>
<dbReference type="PANTHER" id="PTHR12215">
    <property type="entry name" value="PHOSPHOPANTETHEINE TRANSFERASE"/>
    <property type="match status" value="1"/>
</dbReference>
<evidence type="ECO:0000313" key="4">
    <source>
        <dbReference type="EMBL" id="KAK9290271.1"/>
    </source>
</evidence>
<dbReference type="GO" id="GO:0019878">
    <property type="term" value="P:lysine biosynthetic process via aminoadipic acid"/>
    <property type="evidence" value="ECO:0007669"/>
    <property type="project" value="TreeGrafter"/>
</dbReference>
<dbReference type="EMBL" id="JBBPBK010000002">
    <property type="protein sequence ID" value="KAK9290271.1"/>
    <property type="molecule type" value="Genomic_DNA"/>
</dbReference>
<evidence type="ECO:0000313" key="5">
    <source>
        <dbReference type="Proteomes" id="UP001415857"/>
    </source>
</evidence>
<evidence type="ECO:0000259" key="3">
    <source>
        <dbReference type="Pfam" id="PF01648"/>
    </source>
</evidence>
<feature type="domain" description="4'-phosphopantetheinyl transferase" evidence="3">
    <location>
        <begin position="5"/>
        <end position="73"/>
    </location>
</feature>
<keyword evidence="2" id="KW-0808">Transferase</keyword>
<sequence>MTSCSFARRYFSPEEVEFLTSISDPEVQRQEFIKLWTLKEAYVKALGRGFSAAPFKTFTIRFRPSTKGGFYVSGNCNSELCCQASDIVVESIDDPMNLTSNWQFKLLELAGAYYAAICMQKDNTVGGKRSCPMKLTVWKTIPFVEDECVSGTDAVVEIK</sequence>
<dbReference type="SUPFAM" id="SSF56214">
    <property type="entry name" value="4'-phosphopantetheinyl transferase"/>
    <property type="match status" value="1"/>
</dbReference>
<organism evidence="4 5">
    <name type="scientific">Liquidambar formosana</name>
    <name type="common">Formosan gum</name>
    <dbReference type="NCBI Taxonomy" id="63359"/>
    <lineage>
        <taxon>Eukaryota</taxon>
        <taxon>Viridiplantae</taxon>
        <taxon>Streptophyta</taxon>
        <taxon>Embryophyta</taxon>
        <taxon>Tracheophyta</taxon>
        <taxon>Spermatophyta</taxon>
        <taxon>Magnoliopsida</taxon>
        <taxon>eudicotyledons</taxon>
        <taxon>Gunneridae</taxon>
        <taxon>Pentapetalae</taxon>
        <taxon>Saxifragales</taxon>
        <taxon>Altingiaceae</taxon>
        <taxon>Liquidambar</taxon>
    </lineage>
</organism>
<dbReference type="PANTHER" id="PTHR12215:SF15">
    <property type="entry name" value="4'-PHOSPHOPANTETHEINYL TRANSFERASE SUPERFAMILY-RELATED"/>
    <property type="match status" value="1"/>
</dbReference>
<comment type="caution">
    <text evidence="4">The sequence shown here is derived from an EMBL/GenBank/DDBJ whole genome shotgun (WGS) entry which is preliminary data.</text>
</comment>
<accession>A0AAP0S316</accession>
<dbReference type="EC" id="2.7.8.7" evidence="1"/>
<dbReference type="GO" id="GO:0000287">
    <property type="term" value="F:magnesium ion binding"/>
    <property type="evidence" value="ECO:0007669"/>
    <property type="project" value="InterPro"/>
</dbReference>
<keyword evidence="5" id="KW-1185">Reference proteome</keyword>
<gene>
    <name evidence="4" type="ORF">L1049_008438</name>
</gene>
<dbReference type="GO" id="GO:0008897">
    <property type="term" value="F:holo-[acyl-carrier-protein] synthase activity"/>
    <property type="evidence" value="ECO:0007669"/>
    <property type="project" value="UniProtKB-EC"/>
</dbReference>
<dbReference type="InterPro" id="IPR050559">
    <property type="entry name" value="P-Pant_transferase_sf"/>
</dbReference>
<evidence type="ECO:0000256" key="1">
    <source>
        <dbReference type="ARBA" id="ARBA00013172"/>
    </source>
</evidence>
<dbReference type="Proteomes" id="UP001415857">
    <property type="component" value="Unassembled WGS sequence"/>
</dbReference>
<reference evidence="4 5" key="1">
    <citation type="journal article" date="2024" name="Plant J.">
        <title>Genome sequences and population genomics reveal climatic adaptation and genomic divergence between two closely related sweetgum species.</title>
        <authorList>
            <person name="Xu W.Q."/>
            <person name="Ren C.Q."/>
            <person name="Zhang X.Y."/>
            <person name="Comes H.P."/>
            <person name="Liu X.H."/>
            <person name="Li Y.G."/>
            <person name="Kettle C.J."/>
            <person name="Jalonen R."/>
            <person name="Gaisberger H."/>
            <person name="Ma Y.Z."/>
            <person name="Qiu Y.X."/>
        </authorList>
    </citation>
    <scope>NUCLEOTIDE SEQUENCE [LARGE SCALE GENOMIC DNA]</scope>
    <source>
        <strain evidence="4">Hangzhou</strain>
    </source>
</reference>
<evidence type="ECO:0000256" key="2">
    <source>
        <dbReference type="ARBA" id="ARBA00022679"/>
    </source>
</evidence>
<protein>
    <recommendedName>
        <fullName evidence="1">holo-[acyl-carrier-protein] synthase</fullName>
        <ecNumber evidence="1">2.7.8.7</ecNumber>
    </recommendedName>
</protein>
<dbReference type="GO" id="GO:0005829">
    <property type="term" value="C:cytosol"/>
    <property type="evidence" value="ECO:0007669"/>
    <property type="project" value="TreeGrafter"/>
</dbReference>
<proteinExistence type="predicted"/>
<dbReference type="AlphaFoldDB" id="A0AAP0S316"/>
<name>A0AAP0S316_LIQFO</name>
<dbReference type="Gene3D" id="3.90.470.20">
    <property type="entry name" value="4'-phosphopantetheinyl transferase domain"/>
    <property type="match status" value="1"/>
</dbReference>